<feature type="transmembrane region" description="Helical" evidence="1">
    <location>
        <begin position="65"/>
        <end position="87"/>
    </location>
</feature>
<feature type="transmembrane region" description="Helical" evidence="1">
    <location>
        <begin position="133"/>
        <end position="153"/>
    </location>
</feature>
<proteinExistence type="predicted"/>
<feature type="transmembrane region" description="Helical" evidence="1">
    <location>
        <begin position="99"/>
        <end position="121"/>
    </location>
</feature>
<keyword evidence="1" id="KW-1133">Transmembrane helix</keyword>
<feature type="transmembrane region" description="Helical" evidence="1">
    <location>
        <begin position="188"/>
        <end position="212"/>
    </location>
</feature>
<name>A0A6M4IT08_9BACT</name>
<dbReference type="PANTHER" id="PTHR20992:SF9">
    <property type="entry name" value="AT15442P-RELATED"/>
    <property type="match status" value="1"/>
</dbReference>
<reference evidence="2 3" key="1">
    <citation type="submission" date="2020-05" db="EMBL/GenBank/DDBJ databases">
        <title>Complete genome sequence of Gemmatimonas greenlandica TET16.</title>
        <authorList>
            <person name="Zeng Y."/>
        </authorList>
    </citation>
    <scope>NUCLEOTIDE SEQUENCE [LARGE SCALE GENOMIC DNA]</scope>
    <source>
        <strain evidence="2 3">TET16</strain>
    </source>
</reference>
<evidence type="ECO:0000313" key="3">
    <source>
        <dbReference type="Proteomes" id="UP000500938"/>
    </source>
</evidence>
<evidence type="ECO:0000313" key="2">
    <source>
        <dbReference type="EMBL" id="QJR37904.1"/>
    </source>
</evidence>
<feature type="transmembrane region" description="Helical" evidence="1">
    <location>
        <begin position="233"/>
        <end position="251"/>
    </location>
</feature>
<dbReference type="KEGG" id="ggr:HKW67_21425"/>
<keyword evidence="3" id="KW-1185">Reference proteome</keyword>
<dbReference type="EMBL" id="CP053085">
    <property type="protein sequence ID" value="QJR37904.1"/>
    <property type="molecule type" value="Genomic_DNA"/>
</dbReference>
<dbReference type="AlphaFoldDB" id="A0A6M4IT08"/>
<feature type="transmembrane region" description="Helical" evidence="1">
    <location>
        <begin position="160"/>
        <end position="182"/>
    </location>
</feature>
<sequence length="462" mass="50026">MITTRSRPLIALARQVLSLREETDYESTIQQVREASELRSGGVWALAFAILIASVGLNVNSTAVIIGAMLISPLMGPIVGAGFALGTDDLPLLRLSTRNLLVSTGIALGASTLYFAISPLADAQSELLARTHPNLYDVLIALFGGGAGIVATSRKANKSTVIPGVAIATALMPPLCTAGFGLAHLDWWFFFGAMNLFVINALFICLATLVFVRVMRFARATADDESRTARAHVLVVLMTLGLLVPSAYTAWTAVQETRFRSAARRFVAEQLNFADQTALNVALTYRRDSSSIEATLIGEPMTSAAVDSLKQRLPSYGLSRTRLALRQPFSKQLSPGQIGELVREGLQQSNDSRLERGPEPNSGAKDALIRTLQDEASRLRARELPTAAVTQELAALYPALNALGVSRLAPVVVDTGTRKQQLLGVVARWRRLPSADERRRVQSWLVVRLQADSVELTNVLVR</sequence>
<dbReference type="RefSeq" id="WP_171227340.1">
    <property type="nucleotide sequence ID" value="NZ_CP053085.1"/>
</dbReference>
<keyword evidence="1" id="KW-0812">Transmembrane</keyword>
<dbReference type="InterPro" id="IPR005240">
    <property type="entry name" value="DUF389"/>
</dbReference>
<feature type="transmembrane region" description="Helical" evidence="1">
    <location>
        <begin position="41"/>
        <end position="59"/>
    </location>
</feature>
<dbReference type="PANTHER" id="PTHR20992">
    <property type="entry name" value="AT15442P-RELATED"/>
    <property type="match status" value="1"/>
</dbReference>
<dbReference type="Proteomes" id="UP000500938">
    <property type="component" value="Chromosome"/>
</dbReference>
<organism evidence="2 3">
    <name type="scientific">Gemmatimonas groenlandica</name>
    <dbReference type="NCBI Taxonomy" id="2732249"/>
    <lineage>
        <taxon>Bacteria</taxon>
        <taxon>Pseudomonadati</taxon>
        <taxon>Gemmatimonadota</taxon>
        <taxon>Gemmatimonadia</taxon>
        <taxon>Gemmatimonadales</taxon>
        <taxon>Gemmatimonadaceae</taxon>
        <taxon>Gemmatimonas</taxon>
    </lineage>
</organism>
<protein>
    <submittedName>
        <fullName evidence="2">DUF389 domain-containing protein</fullName>
    </submittedName>
</protein>
<keyword evidence="1" id="KW-0472">Membrane</keyword>
<dbReference type="Pfam" id="PF04087">
    <property type="entry name" value="DUF389"/>
    <property type="match status" value="1"/>
</dbReference>
<gene>
    <name evidence="2" type="ORF">HKW67_21425</name>
</gene>
<accession>A0A6M4IT08</accession>
<evidence type="ECO:0000256" key="1">
    <source>
        <dbReference type="SAM" id="Phobius"/>
    </source>
</evidence>